<dbReference type="GO" id="GO:0006364">
    <property type="term" value="P:rRNA processing"/>
    <property type="evidence" value="ECO:0007669"/>
    <property type="project" value="UniProtKB-UniRule"/>
</dbReference>
<dbReference type="AlphaFoldDB" id="I4EMI2"/>
<dbReference type="RefSeq" id="WP_008481198.1">
    <property type="nucleotide sequence ID" value="NZ_CAGS01000565.1"/>
</dbReference>
<evidence type="ECO:0000256" key="4">
    <source>
        <dbReference type="ARBA" id="ARBA00022759"/>
    </source>
</evidence>
<dbReference type="EMBL" id="CAGS01000565">
    <property type="protein sequence ID" value="CCF85895.1"/>
    <property type="molecule type" value="Genomic_DNA"/>
</dbReference>
<dbReference type="InterPro" id="IPR023091">
    <property type="entry name" value="MetalPrtase_cat_dom_sf_prd"/>
</dbReference>
<evidence type="ECO:0000256" key="5">
    <source>
        <dbReference type="ARBA" id="ARBA00022801"/>
    </source>
</evidence>
<dbReference type="EC" id="3.1.-.-" evidence="7"/>
<organism evidence="8 9">
    <name type="scientific">Nitrolancea hollandica Lb</name>
    <dbReference type="NCBI Taxonomy" id="1129897"/>
    <lineage>
        <taxon>Bacteria</taxon>
        <taxon>Pseudomonadati</taxon>
        <taxon>Thermomicrobiota</taxon>
        <taxon>Thermomicrobia</taxon>
        <taxon>Sphaerobacterales</taxon>
        <taxon>Sphaerobacterineae</taxon>
        <taxon>Sphaerobacteraceae</taxon>
        <taxon>Nitrolancea</taxon>
    </lineage>
</organism>
<dbReference type="Gene3D" id="3.40.390.30">
    <property type="entry name" value="Metalloproteases ('zincins'), catalytic domain"/>
    <property type="match status" value="1"/>
</dbReference>
<dbReference type="Pfam" id="PF02130">
    <property type="entry name" value="YbeY"/>
    <property type="match status" value="1"/>
</dbReference>
<dbReference type="PANTHER" id="PTHR46986">
    <property type="entry name" value="ENDORIBONUCLEASE YBEY, CHLOROPLASTIC"/>
    <property type="match status" value="1"/>
</dbReference>
<keyword evidence="5 7" id="KW-0378">Hydrolase</keyword>
<dbReference type="NCBIfam" id="TIGR00043">
    <property type="entry name" value="rRNA maturation RNase YbeY"/>
    <property type="match status" value="1"/>
</dbReference>
<accession>I4EMI2</accession>
<evidence type="ECO:0000256" key="1">
    <source>
        <dbReference type="ARBA" id="ARBA00010875"/>
    </source>
</evidence>
<dbReference type="GO" id="GO:0008270">
    <property type="term" value="F:zinc ion binding"/>
    <property type="evidence" value="ECO:0007669"/>
    <property type="project" value="UniProtKB-UniRule"/>
</dbReference>
<dbReference type="Proteomes" id="UP000004221">
    <property type="component" value="Unassembled WGS sequence"/>
</dbReference>
<evidence type="ECO:0000313" key="8">
    <source>
        <dbReference type="EMBL" id="CCF85895.1"/>
    </source>
</evidence>
<keyword evidence="8" id="KW-0645">Protease</keyword>
<dbReference type="GO" id="GO:0004222">
    <property type="term" value="F:metalloendopeptidase activity"/>
    <property type="evidence" value="ECO:0007669"/>
    <property type="project" value="InterPro"/>
</dbReference>
<dbReference type="GO" id="GO:0005737">
    <property type="term" value="C:cytoplasm"/>
    <property type="evidence" value="ECO:0007669"/>
    <property type="project" value="UniProtKB-SubCell"/>
</dbReference>
<feature type="binding site" evidence="7">
    <location>
        <position position="126"/>
    </location>
    <ligand>
        <name>Zn(2+)</name>
        <dbReference type="ChEBI" id="CHEBI:29105"/>
        <note>catalytic</note>
    </ligand>
</feature>
<sequence>MAGDLAPLQVDVTLSPGAPALDTERLVRLLQYAAHRERVKESEVSVWVSTDAEIADLHQRYMGIEGPTDVMSFPSADVPLREGYLGDIAVSYETAARQAGEAGHTPEREIAYLALHGLLHLLGYDDLTPEERSRMLARQDSLLQAFEREYPGAWK</sequence>
<keyword evidence="6 7" id="KW-0862">Zinc</keyword>
<keyword evidence="7" id="KW-0698">rRNA processing</keyword>
<comment type="similarity">
    <text evidence="1 7">Belongs to the endoribonuclease YbeY family.</text>
</comment>
<comment type="function">
    <text evidence="7">Single strand-specific metallo-endoribonuclease involved in late-stage 70S ribosome quality control and in maturation of the 3' terminus of the 16S rRNA.</text>
</comment>
<dbReference type="InterPro" id="IPR002036">
    <property type="entry name" value="YbeY"/>
</dbReference>
<reference evidence="8 9" key="1">
    <citation type="journal article" date="2012" name="ISME J.">
        <title>Nitrification expanded: discovery, physiology and genomics of a nitrite-oxidizing bacterium from the phylum Chloroflexi.</title>
        <authorList>
            <person name="Sorokin D.Y."/>
            <person name="Lucker S."/>
            <person name="Vejmelkova D."/>
            <person name="Kostrikina N.A."/>
            <person name="Kleerebezem R."/>
            <person name="Rijpstra W.I."/>
            <person name="Damste J.S."/>
            <person name="Le Paslier D."/>
            <person name="Muyzer G."/>
            <person name="Wagner M."/>
            <person name="van Loosdrecht M.C."/>
            <person name="Daims H."/>
        </authorList>
    </citation>
    <scope>NUCLEOTIDE SEQUENCE [LARGE SCALE GENOMIC DNA]</scope>
    <source>
        <strain evidence="9">none</strain>
    </source>
</reference>
<comment type="caution">
    <text evidence="8">The sequence shown here is derived from an EMBL/GenBank/DDBJ whole genome shotgun (WGS) entry which is preliminary data.</text>
</comment>
<dbReference type="HAMAP" id="MF_00009">
    <property type="entry name" value="Endoribonucl_YbeY"/>
    <property type="match status" value="1"/>
</dbReference>
<proteinExistence type="inferred from homology"/>
<keyword evidence="3 7" id="KW-0479">Metal-binding</keyword>
<dbReference type="PROSITE" id="PS01306">
    <property type="entry name" value="UPF0054"/>
    <property type="match status" value="1"/>
</dbReference>
<keyword evidence="7" id="KW-0963">Cytoplasm</keyword>
<evidence type="ECO:0000256" key="2">
    <source>
        <dbReference type="ARBA" id="ARBA00022722"/>
    </source>
</evidence>
<protein>
    <recommendedName>
        <fullName evidence="7">Endoribonuclease YbeY</fullName>
        <ecNumber evidence="7">3.1.-.-</ecNumber>
    </recommendedName>
</protein>
<feature type="binding site" evidence="7">
    <location>
        <position position="116"/>
    </location>
    <ligand>
        <name>Zn(2+)</name>
        <dbReference type="ChEBI" id="CHEBI:29105"/>
        <note>catalytic</note>
    </ligand>
</feature>
<feature type="binding site" evidence="7">
    <location>
        <position position="120"/>
    </location>
    <ligand>
        <name>Zn(2+)</name>
        <dbReference type="ChEBI" id="CHEBI:29105"/>
        <note>catalytic</note>
    </ligand>
</feature>
<keyword evidence="8" id="KW-0482">Metalloprotease</keyword>
<evidence type="ECO:0000256" key="3">
    <source>
        <dbReference type="ARBA" id="ARBA00022723"/>
    </source>
</evidence>
<keyword evidence="7" id="KW-0690">Ribosome biogenesis</keyword>
<evidence type="ECO:0000313" key="9">
    <source>
        <dbReference type="Proteomes" id="UP000004221"/>
    </source>
</evidence>
<evidence type="ECO:0000256" key="6">
    <source>
        <dbReference type="ARBA" id="ARBA00022833"/>
    </source>
</evidence>
<gene>
    <name evidence="7" type="primary">ybeY</name>
    <name evidence="8" type="ORF">NITHO_6070004</name>
</gene>
<comment type="subcellular location">
    <subcellularLocation>
        <location evidence="7">Cytoplasm</location>
    </subcellularLocation>
</comment>
<comment type="cofactor">
    <cofactor evidence="7">
        <name>Zn(2+)</name>
        <dbReference type="ChEBI" id="CHEBI:29105"/>
    </cofactor>
    <text evidence="7">Binds 1 zinc ion.</text>
</comment>
<dbReference type="SUPFAM" id="SSF55486">
    <property type="entry name" value="Metalloproteases ('zincins'), catalytic domain"/>
    <property type="match status" value="1"/>
</dbReference>
<dbReference type="InterPro" id="IPR020549">
    <property type="entry name" value="YbeY_CS"/>
</dbReference>
<dbReference type="PANTHER" id="PTHR46986:SF1">
    <property type="entry name" value="ENDORIBONUCLEASE YBEY, CHLOROPLASTIC"/>
    <property type="match status" value="1"/>
</dbReference>
<evidence type="ECO:0000256" key="7">
    <source>
        <dbReference type="HAMAP-Rule" id="MF_00009"/>
    </source>
</evidence>
<dbReference type="OrthoDB" id="9807740at2"/>
<dbReference type="GO" id="GO:0004521">
    <property type="term" value="F:RNA endonuclease activity"/>
    <property type="evidence" value="ECO:0007669"/>
    <property type="project" value="UniProtKB-UniRule"/>
</dbReference>
<keyword evidence="9" id="KW-1185">Reference proteome</keyword>
<keyword evidence="2 7" id="KW-0540">Nuclease</keyword>
<keyword evidence="4 7" id="KW-0255">Endonuclease</keyword>
<dbReference type="GO" id="GO:0006508">
    <property type="term" value="P:proteolysis"/>
    <property type="evidence" value="ECO:0007669"/>
    <property type="project" value="UniProtKB-KW"/>
</dbReference>
<name>I4EMI2_9BACT</name>